<dbReference type="SUPFAM" id="SSF50969">
    <property type="entry name" value="YVTN repeat-like/Quinoprotein amine dehydrogenase"/>
    <property type="match status" value="1"/>
</dbReference>
<reference evidence="3" key="1">
    <citation type="submission" date="2021-11" db="EMBL/GenBank/DDBJ databases">
        <title>BS-T2-15 a new species belonging to the Comamonadaceae family isolated from the soil of a French oak forest.</title>
        <authorList>
            <person name="Mieszkin S."/>
            <person name="Alain K."/>
        </authorList>
    </citation>
    <scope>NUCLEOTIDE SEQUENCE</scope>
    <source>
        <strain evidence="3">BS-T2-15</strain>
    </source>
</reference>
<comment type="caution">
    <text evidence="3">The sequence shown here is derived from an EMBL/GenBank/DDBJ whole genome shotgun (WGS) entry which is preliminary data.</text>
</comment>
<feature type="domain" description="BACON" evidence="2">
    <location>
        <begin position="476"/>
        <end position="532"/>
    </location>
</feature>
<feature type="chain" id="PRO_5040837771" description="BACON domain-containing protein" evidence="1">
    <location>
        <begin position="22"/>
        <end position="871"/>
    </location>
</feature>
<dbReference type="InterPro" id="IPR024361">
    <property type="entry name" value="BACON"/>
</dbReference>
<dbReference type="InterPro" id="IPR013783">
    <property type="entry name" value="Ig-like_fold"/>
</dbReference>
<feature type="signal peptide" evidence="1">
    <location>
        <begin position="1"/>
        <end position="21"/>
    </location>
</feature>
<proteinExistence type="predicted"/>
<keyword evidence="4" id="KW-1185">Reference proteome</keyword>
<dbReference type="PROSITE" id="PS51257">
    <property type="entry name" value="PROKAR_LIPOPROTEIN"/>
    <property type="match status" value="1"/>
</dbReference>
<dbReference type="Gene3D" id="2.130.10.10">
    <property type="entry name" value="YVTN repeat-like/Quinoprotein amine dehydrogenase"/>
    <property type="match status" value="1"/>
</dbReference>
<evidence type="ECO:0000313" key="3">
    <source>
        <dbReference type="EMBL" id="MCK9688425.1"/>
    </source>
</evidence>
<dbReference type="Gene3D" id="2.60.40.10">
    <property type="entry name" value="Immunoglobulins"/>
    <property type="match status" value="1"/>
</dbReference>
<name>A0A9X1YMY0_9BURK</name>
<evidence type="ECO:0000313" key="4">
    <source>
        <dbReference type="Proteomes" id="UP001139353"/>
    </source>
</evidence>
<organism evidence="3 4">
    <name type="scientific">Scleromatobacter humisilvae</name>
    <dbReference type="NCBI Taxonomy" id="2897159"/>
    <lineage>
        <taxon>Bacteria</taxon>
        <taxon>Pseudomonadati</taxon>
        <taxon>Pseudomonadota</taxon>
        <taxon>Betaproteobacteria</taxon>
        <taxon>Burkholderiales</taxon>
        <taxon>Sphaerotilaceae</taxon>
        <taxon>Scleromatobacter</taxon>
    </lineage>
</organism>
<sequence length="871" mass="86883">MRNVVAGLWLAVGLGASSLLGGCGGGGGGGGGDSAPPPPPPTLSFAQASYAENVQFGQVGTGTVTAIVANASSITGTLYVQVAGADAVFSTDWSLAAIDATHYGITLHSLPSLATGHHTGQIAVTLCKDAACHTPYTATPAALPFDVDVEPSPLQATPVSSTASTVHWGASDGDVVQIQVSGDGLNWTAAAGASWLSLDSAAGSGAAALTVRYKTTAALDAGDYTDSVTIASNDGQSVKIPFTLHVLPAAFQLVGGVPSFNAVNGAPIASQDVAFDVDTGASSAWTLSSDASWMSVTASGNATPGTATLQPDPGIGSLASGSYTANLQLGDGTNTNVTGTSFASSLTLVTPTLSTSVPTITLGGSLGRDLSAQSLSLALNTGANAFPWTASGAPAWLSTTKSGVVNQAGTTLSAAPVAAAASAGSTSAVVTYSAAVNGDTVTAPVTVNLNLDQRRLLPSTWGIGLASSPTGTVLTRTITMRDNFGGNIAWTASSDSAWLSATAAGATGASQASLVLTADPSALPDGATSLAVVTVSSPVAGVAPAKIRVGLWKDPSGLASTTMIGGVSVKAMVADRVRPLVYVVDGSSTVSIYNAYTARLVGTVPNVGQYLTDLAASPDGSRLFVLDFLAASVKAINLDTLAVTDTWPVTGYLGHPSSLAAIRPNGVDVLLVNDGMYQGKAYVEGRFVGDVSPIGQVGILGRMTATDDGNHVYATPGYSPSLTMPTNVDYSAVSGGTILWSQAGPYSVDFKGALAVTGDGSALYASGNIGCEKLSPVDLSPIAQLPGAVVGASSIATTWDGRVACAFAAFSYMATGPDIILYSASGTTLGSYYNIANITGNGVGAVMFSPDGLLMIAASADHNLGFIPIGR</sequence>
<protein>
    <recommendedName>
        <fullName evidence="2">BACON domain-containing protein</fullName>
    </recommendedName>
</protein>
<dbReference type="EMBL" id="JAJLJH010000008">
    <property type="protein sequence ID" value="MCK9688425.1"/>
    <property type="molecule type" value="Genomic_DNA"/>
</dbReference>
<dbReference type="RefSeq" id="WP_275684465.1">
    <property type="nucleotide sequence ID" value="NZ_JAJLJH010000008.1"/>
</dbReference>
<accession>A0A9X1YMY0</accession>
<dbReference type="InterPro" id="IPR015943">
    <property type="entry name" value="WD40/YVTN_repeat-like_dom_sf"/>
</dbReference>
<evidence type="ECO:0000256" key="1">
    <source>
        <dbReference type="SAM" id="SignalP"/>
    </source>
</evidence>
<dbReference type="Pfam" id="PF19190">
    <property type="entry name" value="BACON_2"/>
    <property type="match status" value="1"/>
</dbReference>
<evidence type="ECO:0000259" key="2">
    <source>
        <dbReference type="Pfam" id="PF19190"/>
    </source>
</evidence>
<dbReference type="Proteomes" id="UP001139353">
    <property type="component" value="Unassembled WGS sequence"/>
</dbReference>
<dbReference type="InterPro" id="IPR011044">
    <property type="entry name" value="Quino_amine_DH_bsu"/>
</dbReference>
<dbReference type="AlphaFoldDB" id="A0A9X1YMY0"/>
<gene>
    <name evidence="3" type="ORF">LPC04_22175</name>
</gene>
<keyword evidence="1" id="KW-0732">Signal</keyword>